<dbReference type="Gene3D" id="1.10.10.60">
    <property type="entry name" value="Homeodomain-like"/>
    <property type="match status" value="1"/>
</dbReference>
<dbReference type="CDD" id="cd01543">
    <property type="entry name" value="PBP1_XylR"/>
    <property type="match status" value="1"/>
</dbReference>
<dbReference type="GO" id="GO:0003700">
    <property type="term" value="F:DNA-binding transcription factor activity"/>
    <property type="evidence" value="ECO:0007669"/>
    <property type="project" value="InterPro"/>
</dbReference>
<organism evidence="5 6">
    <name type="scientific">Paraflavisolibacter caeni</name>
    <dbReference type="NCBI Taxonomy" id="2982496"/>
    <lineage>
        <taxon>Bacteria</taxon>
        <taxon>Pseudomonadati</taxon>
        <taxon>Bacteroidota</taxon>
        <taxon>Chitinophagia</taxon>
        <taxon>Chitinophagales</taxon>
        <taxon>Chitinophagaceae</taxon>
        <taxon>Paraflavisolibacter</taxon>
    </lineage>
</organism>
<keyword evidence="1" id="KW-0805">Transcription regulation</keyword>
<gene>
    <name evidence="5" type="ORF">OCK74_25850</name>
</gene>
<dbReference type="PANTHER" id="PTHR30146">
    <property type="entry name" value="LACI-RELATED TRANSCRIPTIONAL REPRESSOR"/>
    <property type="match status" value="1"/>
</dbReference>
<evidence type="ECO:0000313" key="5">
    <source>
        <dbReference type="EMBL" id="MCU7552569.1"/>
    </source>
</evidence>
<dbReference type="SUPFAM" id="SSF46689">
    <property type="entry name" value="Homeodomain-like"/>
    <property type="match status" value="1"/>
</dbReference>
<reference evidence="5" key="1">
    <citation type="submission" date="2022-09" db="EMBL/GenBank/DDBJ databases">
        <authorList>
            <person name="Yuan C."/>
            <person name="Ke Z."/>
        </authorList>
    </citation>
    <scope>NUCLEOTIDE SEQUENCE</scope>
    <source>
        <strain evidence="5">LB-8</strain>
    </source>
</reference>
<evidence type="ECO:0000313" key="6">
    <source>
        <dbReference type="Proteomes" id="UP001155483"/>
    </source>
</evidence>
<dbReference type="InterPro" id="IPR018060">
    <property type="entry name" value="HTH_AraC"/>
</dbReference>
<dbReference type="Gene3D" id="3.40.50.2300">
    <property type="match status" value="2"/>
</dbReference>
<protein>
    <submittedName>
        <fullName evidence="5">DNA-binding transcriptional regulator</fullName>
    </submittedName>
</protein>
<evidence type="ECO:0000256" key="3">
    <source>
        <dbReference type="ARBA" id="ARBA00023163"/>
    </source>
</evidence>
<keyword evidence="2 5" id="KW-0238">DNA-binding</keyword>
<dbReference type="PROSITE" id="PS01124">
    <property type="entry name" value="HTH_ARAC_FAMILY_2"/>
    <property type="match status" value="1"/>
</dbReference>
<dbReference type="RefSeq" id="WP_279300006.1">
    <property type="nucleotide sequence ID" value="NZ_JAOTIF010000037.1"/>
</dbReference>
<dbReference type="AlphaFoldDB" id="A0A9X2XQ40"/>
<dbReference type="SMART" id="SM00342">
    <property type="entry name" value="HTH_ARAC"/>
    <property type="match status" value="1"/>
</dbReference>
<dbReference type="InterPro" id="IPR009057">
    <property type="entry name" value="Homeodomain-like_sf"/>
</dbReference>
<dbReference type="EMBL" id="JAOTIF010000037">
    <property type="protein sequence ID" value="MCU7552569.1"/>
    <property type="molecule type" value="Genomic_DNA"/>
</dbReference>
<dbReference type="Pfam" id="PF12833">
    <property type="entry name" value="HTH_18"/>
    <property type="match status" value="1"/>
</dbReference>
<dbReference type="SUPFAM" id="SSF53822">
    <property type="entry name" value="Periplasmic binding protein-like I"/>
    <property type="match status" value="1"/>
</dbReference>
<keyword evidence="6" id="KW-1185">Reference proteome</keyword>
<dbReference type="Pfam" id="PF13377">
    <property type="entry name" value="Peripla_BP_3"/>
    <property type="match status" value="1"/>
</dbReference>
<dbReference type="Proteomes" id="UP001155483">
    <property type="component" value="Unassembled WGS sequence"/>
</dbReference>
<dbReference type="InterPro" id="IPR046335">
    <property type="entry name" value="LacI/GalR-like_sensor"/>
</dbReference>
<sequence>MKKKLKIVVLVDISRGFDRDVLAGITRFNRIYDKFQFFFYTPKYVDEQNQKKIVSRIKSWQPDGILTREIKGFESLLKLNIPLIMFPQTNLYKDHINVWPDNKAIGEMAAGHFISKGYKHFAFLGFKDFQWSQERLQGYMETVKQAGCSVNAFLYDNTTLLWEHLSERLVEWLSALQRPCAIFSANDELNIPLLEAAKQCDARVPDDFSIIGVDNDTMVCEMTSPTLSSIEPEVRQAGFQAALTICQWIETGEKPSGDIVVKPLKIIARNSTMAWSVDDEQVRIALHYIASTAPSEDIGVEDVVRATSLSRRILEKRFQLLVRSSILDEIRKVRIERIKYLLTHSELSVQKIASELNFRSFENITRYFRQYTGIKPLEYRSQFRQAESS</sequence>
<accession>A0A9X2XQ40</accession>
<evidence type="ECO:0000259" key="4">
    <source>
        <dbReference type="PROSITE" id="PS01124"/>
    </source>
</evidence>
<dbReference type="PANTHER" id="PTHR30146:SF24">
    <property type="entry name" value="XYLOSE OPERON REGULATORY PROTEIN"/>
    <property type="match status" value="1"/>
</dbReference>
<feature type="domain" description="HTH araC/xylS-type" evidence="4">
    <location>
        <begin position="283"/>
        <end position="382"/>
    </location>
</feature>
<evidence type="ECO:0000256" key="2">
    <source>
        <dbReference type="ARBA" id="ARBA00023125"/>
    </source>
</evidence>
<proteinExistence type="predicted"/>
<keyword evidence="3" id="KW-0804">Transcription</keyword>
<dbReference type="GO" id="GO:0000976">
    <property type="term" value="F:transcription cis-regulatory region binding"/>
    <property type="evidence" value="ECO:0007669"/>
    <property type="project" value="TreeGrafter"/>
</dbReference>
<reference evidence="5" key="2">
    <citation type="submission" date="2023-04" db="EMBL/GenBank/DDBJ databases">
        <title>Paracnuella aquatica gen. nov., sp. nov., a member of the family Chitinophagaceae isolated from a hot spring.</title>
        <authorList>
            <person name="Wang C."/>
        </authorList>
    </citation>
    <scope>NUCLEOTIDE SEQUENCE</scope>
    <source>
        <strain evidence="5">LB-8</strain>
    </source>
</reference>
<name>A0A9X2XQ40_9BACT</name>
<comment type="caution">
    <text evidence="5">The sequence shown here is derived from an EMBL/GenBank/DDBJ whole genome shotgun (WGS) entry which is preliminary data.</text>
</comment>
<dbReference type="InterPro" id="IPR028082">
    <property type="entry name" value="Peripla_BP_I"/>
</dbReference>
<evidence type="ECO:0000256" key="1">
    <source>
        <dbReference type="ARBA" id="ARBA00023015"/>
    </source>
</evidence>